<dbReference type="EMBL" id="BART01015419">
    <property type="protein sequence ID" value="GAG84199.1"/>
    <property type="molecule type" value="Genomic_DNA"/>
</dbReference>
<protein>
    <submittedName>
        <fullName evidence="1">Uncharacterized protein</fullName>
    </submittedName>
</protein>
<comment type="caution">
    <text evidence="1">The sequence shown here is derived from an EMBL/GenBank/DDBJ whole genome shotgun (WGS) entry which is preliminary data.</text>
</comment>
<accession>X1ANE5</accession>
<dbReference type="AlphaFoldDB" id="X1ANE5"/>
<gene>
    <name evidence="1" type="ORF">S01H4_29939</name>
</gene>
<name>X1ANE5_9ZZZZ</name>
<sequence>MSNKNQSSLARQIYREACEAGERAMRGASPIPMIVSEADGLSDRPKAGGRSWYVPSGVCGFAWVKIRGNSWFIRALKKLGLASADSNDWSSQARFRKDNYSGGYSFSVREGGQSMELKEAYAHAFANVLESHGIYAYANSRMD</sequence>
<reference evidence="1" key="1">
    <citation type="journal article" date="2014" name="Front. Microbiol.">
        <title>High frequency of phylogenetically diverse reductive dehalogenase-homologous genes in deep subseafloor sedimentary metagenomes.</title>
        <authorList>
            <person name="Kawai M."/>
            <person name="Futagami T."/>
            <person name="Toyoda A."/>
            <person name="Takaki Y."/>
            <person name="Nishi S."/>
            <person name="Hori S."/>
            <person name="Arai W."/>
            <person name="Tsubouchi T."/>
            <person name="Morono Y."/>
            <person name="Uchiyama I."/>
            <person name="Ito T."/>
            <person name="Fujiyama A."/>
            <person name="Inagaki F."/>
            <person name="Takami H."/>
        </authorList>
    </citation>
    <scope>NUCLEOTIDE SEQUENCE</scope>
    <source>
        <strain evidence="1">Expedition CK06-06</strain>
    </source>
</reference>
<proteinExistence type="predicted"/>
<evidence type="ECO:0000313" key="1">
    <source>
        <dbReference type="EMBL" id="GAG84199.1"/>
    </source>
</evidence>
<organism evidence="1">
    <name type="scientific">marine sediment metagenome</name>
    <dbReference type="NCBI Taxonomy" id="412755"/>
    <lineage>
        <taxon>unclassified sequences</taxon>
        <taxon>metagenomes</taxon>
        <taxon>ecological metagenomes</taxon>
    </lineage>
</organism>